<dbReference type="InterPro" id="IPR026590">
    <property type="entry name" value="Ssirtuin_cat_dom"/>
</dbReference>
<gene>
    <name evidence="4" type="ORF">HPHPP15_1009</name>
</gene>
<dbReference type="SUPFAM" id="SSF52467">
    <property type="entry name" value="DHS-like NAD/FAD-binding domain"/>
    <property type="match status" value="1"/>
</dbReference>
<evidence type="ECO:0000256" key="2">
    <source>
        <dbReference type="PROSITE-ProRule" id="PRU00236"/>
    </source>
</evidence>
<dbReference type="InterPro" id="IPR029035">
    <property type="entry name" value="DHS-like_NAD/FAD-binding_dom"/>
</dbReference>
<proteinExistence type="predicted"/>
<evidence type="ECO:0000256" key="1">
    <source>
        <dbReference type="ARBA" id="ARBA00023027"/>
    </source>
</evidence>
<evidence type="ECO:0000259" key="3">
    <source>
        <dbReference type="PROSITE" id="PS50305"/>
    </source>
</evidence>
<dbReference type="Proteomes" id="UP000005838">
    <property type="component" value="Unassembled WGS sequence"/>
</dbReference>
<accession>J0QA49</accession>
<dbReference type="PROSITE" id="PS50305">
    <property type="entry name" value="SIRTUIN"/>
    <property type="match status" value="1"/>
</dbReference>
<dbReference type="PATRIC" id="fig|992080.3.peg.987"/>
<evidence type="ECO:0000313" key="4">
    <source>
        <dbReference type="EMBL" id="EJC07676.1"/>
    </source>
</evidence>
<feature type="domain" description="Deacetylase sirtuin-type" evidence="3">
    <location>
        <begin position="11"/>
        <end position="272"/>
    </location>
</feature>
<dbReference type="Pfam" id="PF13289">
    <property type="entry name" value="SIR2_2"/>
    <property type="match status" value="1"/>
</dbReference>
<dbReference type="EMBL" id="AKPP01000003">
    <property type="protein sequence ID" value="EJC07676.1"/>
    <property type="molecule type" value="Genomic_DNA"/>
</dbReference>
<dbReference type="RefSeq" id="WP_001156282.1">
    <property type="nucleotide sequence ID" value="NZ_AKPP01000003.1"/>
</dbReference>
<comment type="caution">
    <text evidence="2">Lacks conserved residue(s) required for the propagation of feature annotation.</text>
</comment>
<comment type="caution">
    <text evidence="4">The sequence shown here is derived from an EMBL/GenBank/DDBJ whole genome shotgun (WGS) entry which is preliminary data.</text>
</comment>
<protein>
    <recommendedName>
        <fullName evidence="3">Deacetylase sirtuin-type domain-containing protein</fullName>
    </recommendedName>
</protein>
<reference evidence="4 5" key="1">
    <citation type="journal article" date="2013" name="Pathog. Dis.">
        <title>Genome sequences of 65 Helicobacter pylori strains isolated from asymptomatic individuals and patients with gastric cancer, peptic ulcer disease, or gastritis.</title>
        <authorList>
            <person name="Blanchard T.G."/>
            <person name="Czinn S.J."/>
            <person name="Correa P."/>
            <person name="Nakazawa T."/>
            <person name="Keelan M."/>
            <person name="Morningstar L."/>
            <person name="Santana-Cruz I."/>
            <person name="Maroo A."/>
            <person name="McCracken C."/>
            <person name="Shefchek K."/>
            <person name="Daugherty S."/>
            <person name="Song Y."/>
            <person name="Fraser C.M."/>
            <person name="Fricke W.F."/>
        </authorList>
    </citation>
    <scope>NUCLEOTIDE SEQUENCE [LARGE SCALE GENOMIC DNA]</scope>
    <source>
        <strain evidence="4 5">Hp P-15</strain>
    </source>
</reference>
<sequence>MQEISAYKQYKEFIKTSIDNIRKAHNENYLSIFAGAGISAESKLPKWGDLINELQKRLYGETKKNEDYLVLAEKFYNQFGESFYYQTLKSLIPDSTKKNDLHLGIVRLNIKNLITTNWDNLFEQAINEEGRFFNIIKSDKDIGSSTGFAKFIKMHGSLDENNIVFKEQDYLEYSKHFPLIENYIKGVFSTDTVILLGYSLSDQNVKQIISWVNSHSKSVKPIYFIKTAKEFDRIEFEFYKNKNIHILYTQELFEKKGHYEELLRFLKEIKAKPKDISQSYSGIIFSTKQIEQIGRMIFNFDYNAMKKRIDEISLKSSSVLNELEKAFLLYHLRQGIQAFEVLKINSKQAFRERNYDVWYISLYNMHNMPLSYNGFDDKEMERLQTYHKERILIDLNESFYELPFYKREQLKHIRDIGTTLDTNLIEAYQLKEKALKDLEIWSSSDSSFSFNSNQTKADGIFKKTLSEYFSFLIINGNQEKFFEQMIEIFFSFLAIYQIQEKRRNNNKTIPITLKSERIYCILKYFDNKTLMQKLNQYFQKTNIIFKTERDIDLIGIFKNISSQFVNIDIFETEFSRLFKNFLVLSAWIELDQNTFDAIIEICQEKIDEDLLWNSYDSMGYFITKQWNKFKMETKTEIKFSILDRILFSFIRKLTENFSGYLIILESSPRCMQNLLFILQQYNIEYNIELDLIQQALINTLIKEIMKLPNDTQIFISNYLICDLFPITKNNDGVNQNVKKFLLSIWEKNQNRKTIQEDEVYLLLTCNMHRVCILNSEQYQKIFLELKNKYMNRETAKKFNNEQPIHEQLLKQAMQENALDRILALLKDCENSFKKE</sequence>
<keyword evidence="1" id="KW-0520">NAD</keyword>
<evidence type="ECO:0000313" key="5">
    <source>
        <dbReference type="Proteomes" id="UP000005838"/>
    </source>
</evidence>
<name>J0QA49_HELPX</name>
<dbReference type="Gene3D" id="3.40.50.1220">
    <property type="entry name" value="TPP-binding domain"/>
    <property type="match status" value="1"/>
</dbReference>
<dbReference type="AlphaFoldDB" id="J0QA49"/>
<organism evidence="4 5">
    <name type="scientific">Helicobacter pylori Hp P-15</name>
    <dbReference type="NCBI Taxonomy" id="992080"/>
    <lineage>
        <taxon>Bacteria</taxon>
        <taxon>Pseudomonadati</taxon>
        <taxon>Campylobacterota</taxon>
        <taxon>Epsilonproteobacteria</taxon>
        <taxon>Campylobacterales</taxon>
        <taxon>Helicobacteraceae</taxon>
        <taxon>Helicobacter</taxon>
    </lineage>
</organism>